<accession>A0A444JE04</accession>
<keyword evidence="1" id="KW-1133">Transmembrane helix</keyword>
<protein>
    <submittedName>
        <fullName evidence="2">Uncharacterized protein</fullName>
    </submittedName>
</protein>
<keyword evidence="1" id="KW-0812">Transmembrane</keyword>
<proteinExistence type="predicted"/>
<name>A0A444JE04_9BACT</name>
<dbReference type="Gene3D" id="3.20.20.80">
    <property type="entry name" value="Glycosidases"/>
    <property type="match status" value="1"/>
</dbReference>
<reference evidence="2 3" key="1">
    <citation type="submission" date="2017-01" db="EMBL/GenBank/DDBJ databases">
        <title>The cable genome- insights into the physiology and evolution of filamentous bacteria capable of sulfide oxidation via long distance electron transfer.</title>
        <authorList>
            <person name="Schreiber L."/>
            <person name="Bjerg J.T."/>
            <person name="Boggild A."/>
            <person name="Van De Vossenberg J."/>
            <person name="Meysman F."/>
            <person name="Nielsen L.P."/>
            <person name="Schramm A."/>
            <person name="Kjeldsen K.U."/>
        </authorList>
    </citation>
    <scope>NUCLEOTIDE SEQUENCE [LARGE SCALE GENOMIC DNA]</scope>
    <source>
        <strain evidence="2">A5</strain>
    </source>
</reference>
<dbReference type="AlphaFoldDB" id="A0A444JE04"/>
<sequence length="139" mass="15562">MKSKDILRDTLVSLVVTVAAGLAIYHFTKEPALTKKEHVVYSVTRGGEGKIGSTNIALRSVKIENDGGAGPLRIHPDNPRYFVASDGRVVWLTGSHTWANFQERGVEGKTPDFDYGGYLDFLQRHGHNFIRLWAWEHAQ</sequence>
<evidence type="ECO:0000313" key="3">
    <source>
        <dbReference type="Proteomes" id="UP000288892"/>
    </source>
</evidence>
<evidence type="ECO:0000313" key="2">
    <source>
        <dbReference type="EMBL" id="RWX51303.1"/>
    </source>
</evidence>
<feature type="transmembrane region" description="Helical" evidence="1">
    <location>
        <begin position="6"/>
        <end position="27"/>
    </location>
</feature>
<keyword evidence="3" id="KW-1185">Reference proteome</keyword>
<evidence type="ECO:0000256" key="1">
    <source>
        <dbReference type="SAM" id="Phobius"/>
    </source>
</evidence>
<dbReference type="Proteomes" id="UP000288892">
    <property type="component" value="Unassembled WGS sequence"/>
</dbReference>
<gene>
    <name evidence="2" type="ORF">VU01_11646</name>
</gene>
<comment type="caution">
    <text evidence="2">The sequence shown here is derived from an EMBL/GenBank/DDBJ whole genome shotgun (WGS) entry which is preliminary data.</text>
</comment>
<organism evidence="2 3">
    <name type="scientific">Candidatus Electrothrix marina</name>
    <dbReference type="NCBI Taxonomy" id="1859130"/>
    <lineage>
        <taxon>Bacteria</taxon>
        <taxon>Pseudomonadati</taxon>
        <taxon>Thermodesulfobacteriota</taxon>
        <taxon>Desulfobulbia</taxon>
        <taxon>Desulfobulbales</taxon>
        <taxon>Desulfobulbaceae</taxon>
        <taxon>Candidatus Electrothrix</taxon>
    </lineage>
</organism>
<dbReference type="EMBL" id="MTKS01000164">
    <property type="protein sequence ID" value="RWX51303.1"/>
    <property type="molecule type" value="Genomic_DNA"/>
</dbReference>
<keyword evidence="1" id="KW-0472">Membrane</keyword>
<feature type="non-terminal residue" evidence="2">
    <location>
        <position position="139"/>
    </location>
</feature>